<comment type="caution">
    <text evidence="2">The sequence shown here is derived from an EMBL/GenBank/DDBJ whole genome shotgun (WGS) entry which is preliminary data.</text>
</comment>
<keyword evidence="3" id="KW-1185">Reference proteome</keyword>
<dbReference type="Pfam" id="PF00112">
    <property type="entry name" value="Peptidase_C1"/>
    <property type="match status" value="1"/>
</dbReference>
<dbReference type="InterPro" id="IPR000668">
    <property type="entry name" value="Peptidase_C1A_C"/>
</dbReference>
<evidence type="ECO:0000313" key="2">
    <source>
        <dbReference type="EMBL" id="KAK5599242.1"/>
    </source>
</evidence>
<dbReference type="Gene3D" id="3.90.70.10">
    <property type="entry name" value="Cysteine proteinases"/>
    <property type="match status" value="1"/>
</dbReference>
<evidence type="ECO:0000313" key="3">
    <source>
        <dbReference type="Proteomes" id="UP001311232"/>
    </source>
</evidence>
<dbReference type="GO" id="GO:0008234">
    <property type="term" value="F:cysteine-type peptidase activity"/>
    <property type="evidence" value="ECO:0007669"/>
    <property type="project" value="InterPro"/>
</dbReference>
<organism evidence="2 3">
    <name type="scientific">Crenichthys baileyi</name>
    <name type="common">White River springfish</name>
    <dbReference type="NCBI Taxonomy" id="28760"/>
    <lineage>
        <taxon>Eukaryota</taxon>
        <taxon>Metazoa</taxon>
        <taxon>Chordata</taxon>
        <taxon>Craniata</taxon>
        <taxon>Vertebrata</taxon>
        <taxon>Euteleostomi</taxon>
        <taxon>Actinopterygii</taxon>
        <taxon>Neopterygii</taxon>
        <taxon>Teleostei</taxon>
        <taxon>Neoteleostei</taxon>
        <taxon>Acanthomorphata</taxon>
        <taxon>Ovalentaria</taxon>
        <taxon>Atherinomorphae</taxon>
        <taxon>Cyprinodontiformes</taxon>
        <taxon>Goodeidae</taxon>
        <taxon>Crenichthys</taxon>
    </lineage>
</organism>
<dbReference type="InterPro" id="IPR038765">
    <property type="entry name" value="Papain-like_cys_pep_sf"/>
</dbReference>
<dbReference type="GO" id="GO:0006508">
    <property type="term" value="P:proteolysis"/>
    <property type="evidence" value="ECO:0007669"/>
    <property type="project" value="InterPro"/>
</dbReference>
<name>A0AAV9QSC3_9TELE</name>
<feature type="domain" description="Peptidase C1A papain C-terminal" evidence="1">
    <location>
        <begin position="2"/>
        <end position="44"/>
    </location>
</feature>
<sequence>MERELYRETRKLVSLSEQNLVDCSVSEGNYGCNGGWMNNAFQYSVLDQFLLPLMPVMNLSSSTNHLGGKLG</sequence>
<dbReference type="AlphaFoldDB" id="A0AAV9QSC3"/>
<gene>
    <name evidence="2" type="ORF">CRENBAI_024135</name>
</gene>
<reference evidence="2 3" key="1">
    <citation type="submission" date="2021-06" db="EMBL/GenBank/DDBJ databases">
        <authorList>
            <person name="Palmer J.M."/>
        </authorList>
    </citation>
    <scope>NUCLEOTIDE SEQUENCE [LARGE SCALE GENOMIC DNA]</scope>
    <source>
        <strain evidence="2 3">MEX-2019</strain>
        <tissue evidence="2">Muscle</tissue>
    </source>
</reference>
<proteinExistence type="predicted"/>
<protein>
    <recommendedName>
        <fullName evidence="1">Peptidase C1A papain C-terminal domain-containing protein</fullName>
    </recommendedName>
</protein>
<dbReference type="Proteomes" id="UP001311232">
    <property type="component" value="Unassembled WGS sequence"/>
</dbReference>
<evidence type="ECO:0000259" key="1">
    <source>
        <dbReference type="Pfam" id="PF00112"/>
    </source>
</evidence>
<dbReference type="SUPFAM" id="SSF54001">
    <property type="entry name" value="Cysteine proteinases"/>
    <property type="match status" value="1"/>
</dbReference>
<accession>A0AAV9QSC3</accession>
<dbReference type="EMBL" id="JAHHUM010002954">
    <property type="protein sequence ID" value="KAK5599242.1"/>
    <property type="molecule type" value="Genomic_DNA"/>
</dbReference>